<organism evidence="1 2">
    <name type="scientific">Stylosanthes scabra</name>
    <dbReference type="NCBI Taxonomy" id="79078"/>
    <lineage>
        <taxon>Eukaryota</taxon>
        <taxon>Viridiplantae</taxon>
        <taxon>Streptophyta</taxon>
        <taxon>Embryophyta</taxon>
        <taxon>Tracheophyta</taxon>
        <taxon>Spermatophyta</taxon>
        <taxon>Magnoliopsida</taxon>
        <taxon>eudicotyledons</taxon>
        <taxon>Gunneridae</taxon>
        <taxon>Pentapetalae</taxon>
        <taxon>rosids</taxon>
        <taxon>fabids</taxon>
        <taxon>Fabales</taxon>
        <taxon>Fabaceae</taxon>
        <taxon>Papilionoideae</taxon>
        <taxon>50 kb inversion clade</taxon>
        <taxon>dalbergioids sensu lato</taxon>
        <taxon>Dalbergieae</taxon>
        <taxon>Pterocarpus clade</taxon>
        <taxon>Stylosanthes</taxon>
    </lineage>
</organism>
<dbReference type="Proteomes" id="UP001341840">
    <property type="component" value="Unassembled WGS sequence"/>
</dbReference>
<keyword evidence="2" id="KW-1185">Reference proteome</keyword>
<reference evidence="1 2" key="1">
    <citation type="journal article" date="2023" name="Plants (Basel)">
        <title>Bridging the Gap: Combining Genomics and Transcriptomics Approaches to Understand Stylosanthes scabra, an Orphan Legume from the Brazilian Caatinga.</title>
        <authorList>
            <person name="Ferreira-Neto J.R.C."/>
            <person name="da Silva M.D."/>
            <person name="Binneck E."/>
            <person name="de Melo N.F."/>
            <person name="da Silva R.H."/>
            <person name="de Melo A.L.T.M."/>
            <person name="Pandolfi V."/>
            <person name="Bustamante F.O."/>
            <person name="Brasileiro-Vidal A.C."/>
            <person name="Benko-Iseppon A.M."/>
        </authorList>
    </citation>
    <scope>NUCLEOTIDE SEQUENCE [LARGE SCALE GENOMIC DNA]</scope>
    <source>
        <tissue evidence="1">Leaves</tissue>
    </source>
</reference>
<accession>A0ABU6QCK6</accession>
<evidence type="ECO:0000313" key="2">
    <source>
        <dbReference type="Proteomes" id="UP001341840"/>
    </source>
</evidence>
<protein>
    <submittedName>
        <fullName evidence="1">Uncharacterized protein</fullName>
    </submittedName>
</protein>
<proteinExistence type="predicted"/>
<evidence type="ECO:0000313" key="1">
    <source>
        <dbReference type="EMBL" id="MED6109598.1"/>
    </source>
</evidence>
<gene>
    <name evidence="1" type="ORF">PIB30_035192</name>
</gene>
<name>A0ABU6QCK6_9FABA</name>
<comment type="caution">
    <text evidence="1">The sequence shown here is derived from an EMBL/GenBank/DDBJ whole genome shotgun (WGS) entry which is preliminary data.</text>
</comment>
<sequence length="144" mass="15900">MRDGGRRECRGKVAVAAGGVTGWRLAPWKAKKTVKERRWLCLRKKKNVVGKLELGLCIVDLWWWVREGSPCNFKCYVKSIEGRYLKADDVLGVSSNNAETFKNTLVSTTGLLPPPPEPAIGHGVDVFRPTEPGHSPGVGHSIHN</sequence>
<dbReference type="EMBL" id="JASCZI010000167">
    <property type="protein sequence ID" value="MED6109598.1"/>
    <property type="molecule type" value="Genomic_DNA"/>
</dbReference>